<proteinExistence type="inferred from homology"/>
<dbReference type="PANTHER" id="PTHR43727:SF2">
    <property type="entry name" value="GROUP IV DECARBOXYLASE"/>
    <property type="match status" value="1"/>
</dbReference>
<dbReference type="PRINTS" id="PR01181">
    <property type="entry name" value="DAPDCRBXLASE"/>
</dbReference>
<dbReference type="InterPro" id="IPR000183">
    <property type="entry name" value="Orn/DAP/Arg_de-COase"/>
</dbReference>
<name>F0WMN9_9STRA</name>
<accession>F0WMN9</accession>
<evidence type="ECO:0000256" key="6">
    <source>
        <dbReference type="RuleBase" id="RU003737"/>
    </source>
</evidence>
<feature type="active site" description="Proton donor" evidence="5">
    <location>
        <position position="347"/>
    </location>
</feature>
<dbReference type="GO" id="GO:0009089">
    <property type="term" value="P:lysine biosynthetic process via diaminopimelate"/>
    <property type="evidence" value="ECO:0007669"/>
    <property type="project" value="InterPro"/>
</dbReference>
<dbReference type="EMBL" id="FR824204">
    <property type="protein sequence ID" value="CCA22573.1"/>
    <property type="molecule type" value="Genomic_DNA"/>
</dbReference>
<dbReference type="InterPro" id="IPR002986">
    <property type="entry name" value="DAP_deCOOHase_LysA"/>
</dbReference>
<dbReference type="HOGENOM" id="CLU_026444_0_2_1"/>
<evidence type="ECO:0000259" key="7">
    <source>
        <dbReference type="Pfam" id="PF00278"/>
    </source>
</evidence>
<comment type="similarity">
    <text evidence="6">Belongs to the Orn/Lys/Arg decarboxylase class-II family.</text>
</comment>
<dbReference type="Pfam" id="PF00278">
    <property type="entry name" value="Orn_DAP_Arg_deC"/>
    <property type="match status" value="1"/>
</dbReference>
<feature type="domain" description="Orn/DAP/Arg decarboxylase 2 N-terminal" evidence="8">
    <location>
        <begin position="40"/>
        <end position="284"/>
    </location>
</feature>
<dbReference type="GO" id="GO:0008836">
    <property type="term" value="F:diaminopimelate decarboxylase activity"/>
    <property type="evidence" value="ECO:0007669"/>
    <property type="project" value="InterPro"/>
</dbReference>
<dbReference type="Gene3D" id="3.20.20.10">
    <property type="entry name" value="Alanine racemase"/>
    <property type="match status" value="1"/>
</dbReference>
<feature type="domain" description="Orn/DAP/Arg decarboxylase 2 C-terminal" evidence="7">
    <location>
        <begin position="286"/>
        <end position="374"/>
    </location>
</feature>
<dbReference type="NCBIfam" id="TIGR01048">
    <property type="entry name" value="lysA"/>
    <property type="match status" value="1"/>
</dbReference>
<dbReference type="PANTHER" id="PTHR43727">
    <property type="entry name" value="DIAMINOPIMELATE DECARBOXYLASE"/>
    <property type="match status" value="1"/>
</dbReference>
<reference evidence="9" key="2">
    <citation type="submission" date="2011-02" db="EMBL/GenBank/DDBJ databases">
        <authorList>
            <person name="MacLean D."/>
        </authorList>
    </citation>
    <scope>NUCLEOTIDE SEQUENCE</scope>
</reference>
<gene>
    <name evidence="9" type="primary">AlNc14C159G7727</name>
    <name evidence="9" type="ORF">ALNC14_087160</name>
</gene>
<evidence type="ECO:0000256" key="1">
    <source>
        <dbReference type="ARBA" id="ARBA00001933"/>
    </source>
</evidence>
<dbReference type="SUPFAM" id="SSF50621">
    <property type="entry name" value="Alanine racemase C-terminal domain-like"/>
    <property type="match status" value="1"/>
</dbReference>
<dbReference type="InterPro" id="IPR022643">
    <property type="entry name" value="De-COase2_C"/>
</dbReference>
<evidence type="ECO:0000313" key="9">
    <source>
        <dbReference type="EMBL" id="CCA22573.1"/>
    </source>
</evidence>
<dbReference type="Pfam" id="PF02784">
    <property type="entry name" value="Orn_Arg_deC_N"/>
    <property type="match status" value="1"/>
</dbReference>
<dbReference type="InterPro" id="IPR029066">
    <property type="entry name" value="PLP-binding_barrel"/>
</dbReference>
<dbReference type="AlphaFoldDB" id="F0WMN9"/>
<keyword evidence="4" id="KW-0456">Lyase</keyword>
<dbReference type="InterPro" id="IPR022644">
    <property type="entry name" value="De-COase2_N"/>
</dbReference>
<keyword evidence="2" id="KW-0210">Decarboxylase</keyword>
<evidence type="ECO:0000259" key="8">
    <source>
        <dbReference type="Pfam" id="PF02784"/>
    </source>
</evidence>
<dbReference type="Gene3D" id="2.40.37.10">
    <property type="entry name" value="Lyase, Ornithine Decarboxylase, Chain A, domain 1"/>
    <property type="match status" value="1"/>
</dbReference>
<evidence type="ECO:0000256" key="5">
    <source>
        <dbReference type="PIRSR" id="PIRSR600183-50"/>
    </source>
</evidence>
<dbReference type="InterPro" id="IPR009006">
    <property type="entry name" value="Ala_racemase/Decarboxylase_C"/>
</dbReference>
<feature type="modified residue" description="N6-(pyridoxal phosphate)lysine" evidence="5">
    <location>
        <position position="57"/>
    </location>
</feature>
<evidence type="ECO:0000256" key="4">
    <source>
        <dbReference type="ARBA" id="ARBA00023239"/>
    </source>
</evidence>
<comment type="cofactor">
    <cofactor evidence="1 5">
        <name>pyridoxal 5'-phosphate</name>
        <dbReference type="ChEBI" id="CHEBI:597326"/>
    </cofactor>
</comment>
<dbReference type="PROSITE" id="PS00878">
    <property type="entry name" value="ODR_DC_2_1"/>
    <property type="match status" value="1"/>
</dbReference>
<evidence type="ECO:0000256" key="3">
    <source>
        <dbReference type="ARBA" id="ARBA00022898"/>
    </source>
</evidence>
<reference evidence="9" key="1">
    <citation type="journal article" date="2011" name="PLoS Biol.">
        <title>Gene gain and loss during evolution of obligate parasitism in the white rust pathogen of Arabidopsis thaliana.</title>
        <authorList>
            <person name="Kemen E."/>
            <person name="Gardiner A."/>
            <person name="Schultz-Larsen T."/>
            <person name="Kemen A.C."/>
            <person name="Balmuth A.L."/>
            <person name="Robert-Seilaniantz A."/>
            <person name="Bailey K."/>
            <person name="Holub E."/>
            <person name="Studholme D.J."/>
            <person name="Maclean D."/>
            <person name="Jones J.D."/>
        </authorList>
    </citation>
    <scope>NUCLEOTIDE SEQUENCE</scope>
</reference>
<dbReference type="CDD" id="cd06828">
    <property type="entry name" value="PLPDE_III_DapDC"/>
    <property type="match status" value="1"/>
</dbReference>
<protein>
    <submittedName>
        <fullName evidence="9">Diaminopimelate decarboxylase putative</fullName>
    </submittedName>
</protein>
<sequence length="423" mass="47689">MPLPLRRETEAQLVSLASTYGTPLQLYDEKSIRDNARHLIDTFRRNFTDFREYFAVKALPNPAIIKILHQEGCGMDCSSTAELHICKELGIEGKDIIFTSNFTSKEDLAIAYDQKVIINLDDITLVDALVEIRGKCPDLISFRLNPGLGRTDSETVSNILGGPDAKFGVAPFQIVEAYRKAKQAGAKRFGIHMMTGSCVMDQDYWRQTVTILIDTVDQLRRELNIEFEFVNLGGGLGIPYQPDEKPVDIESISRMLRQLFDEAKVKHNLSVLPQLCMENGRYMTGPFGWLITRCQAIKESYGRYYGVDACMANLMRPGMYNSYHHITIPARESSEERSPSHVVGTLCENNDWFAKNRSLPKAQVGDLFVIHDTGAHAHSMGFQYNGKLRAPELLILHDGTPFVIRERETYKSLYGNCVLPPGL</sequence>
<dbReference type="SUPFAM" id="SSF51419">
    <property type="entry name" value="PLP-binding barrel"/>
    <property type="match status" value="1"/>
</dbReference>
<dbReference type="InterPro" id="IPR022653">
    <property type="entry name" value="De-COase2_pyr-phos_BS"/>
</dbReference>
<organism evidence="9">
    <name type="scientific">Albugo laibachii Nc14</name>
    <dbReference type="NCBI Taxonomy" id="890382"/>
    <lineage>
        <taxon>Eukaryota</taxon>
        <taxon>Sar</taxon>
        <taxon>Stramenopiles</taxon>
        <taxon>Oomycota</taxon>
        <taxon>Peronosporomycetes</taxon>
        <taxon>Albuginales</taxon>
        <taxon>Albuginaceae</taxon>
        <taxon>Albugo</taxon>
    </lineage>
</organism>
<dbReference type="FunFam" id="3.20.20.10:FF:000003">
    <property type="entry name" value="Diaminopimelate decarboxylase"/>
    <property type="match status" value="1"/>
</dbReference>
<keyword evidence="3 5" id="KW-0663">Pyridoxal phosphate</keyword>
<evidence type="ECO:0000256" key="2">
    <source>
        <dbReference type="ARBA" id="ARBA00022793"/>
    </source>
</evidence>
<dbReference type="PRINTS" id="PR01179">
    <property type="entry name" value="ODADCRBXLASE"/>
</dbReference>